<name>A0A5N4B1R0_PHOPY</name>
<comment type="caution">
    <text evidence="1">The sequence shown here is derived from an EMBL/GenBank/DDBJ whole genome shotgun (WGS) entry which is preliminary data.</text>
</comment>
<sequence>MDLDKNLLLSAAVIAISAASTTVLKLQSKEKKKRNRRIWVRSWVGRRDSKGIMNLVTNELLTEDPLAFKNYLRMSNTSLLKLLGKVENLISKQDTVMRQAIPAKHKLIIALRYLATGETFRNLMFSTRVHESTIAQFVPVVCRAIYSVLVKDYIKVHLLTYVPIYETNTCCALHNFLIAESNLYVQSVEHTPTTSNDQLGGIGQQIGNRPSNTAMQIREEFNLIPEEEDIVHFRRLRDVVGTIQTRLLQQNVNSHHVAAIAIQSQAMDLTVTHPPLPSAPGDYKPQSQPLDLCVKHPPQPSVSSSHAKPKRKRAAPCVNNILNHQPSTSGLQPTTPIVPCVNNLNSEPSTSALQPLSDQVGRGVPQRFSVLSEGERDIKKFNLTAQQLVIKFNNAEPHEAPLEWLKKSLTALINYVTKRRSVSDRIGLMLTNSEFPDNPLGFSFRRVDQLNANVMLKTMEKVMQITKRSSPAMHYGLM</sequence>
<gene>
    <name evidence="1" type="ORF">PPYR_00428</name>
</gene>
<reference evidence="1 2" key="1">
    <citation type="journal article" date="2018" name="Elife">
        <title>Firefly genomes illuminate parallel origins of bioluminescence in beetles.</title>
        <authorList>
            <person name="Fallon T.R."/>
            <person name="Lower S.E."/>
            <person name="Chang C.H."/>
            <person name="Bessho-Uehara M."/>
            <person name="Martin G.J."/>
            <person name="Bewick A.J."/>
            <person name="Behringer M."/>
            <person name="Debat H.J."/>
            <person name="Wong I."/>
            <person name="Day J.C."/>
            <person name="Suvorov A."/>
            <person name="Silva C.J."/>
            <person name="Stanger-Hall K.F."/>
            <person name="Hall D.W."/>
            <person name="Schmitz R.J."/>
            <person name="Nelson D.R."/>
            <person name="Lewis S.M."/>
            <person name="Shigenobu S."/>
            <person name="Bybee S.M."/>
            <person name="Larracuente A.M."/>
            <person name="Oba Y."/>
            <person name="Weng J.K."/>
        </authorList>
    </citation>
    <scope>NUCLEOTIDE SEQUENCE [LARGE SCALE GENOMIC DNA]</scope>
    <source>
        <strain evidence="1">1611_PpyrPB1</strain>
        <tissue evidence="1">Whole body</tissue>
    </source>
</reference>
<protein>
    <recommendedName>
        <fullName evidence="3">DDE Tnp4 domain-containing protein</fullName>
    </recommendedName>
</protein>
<evidence type="ECO:0000313" key="1">
    <source>
        <dbReference type="EMBL" id="KAB0803458.1"/>
    </source>
</evidence>
<proteinExistence type="predicted"/>
<organism evidence="1 2">
    <name type="scientific">Photinus pyralis</name>
    <name type="common">Common eastern firefly</name>
    <name type="synonym">Lampyris pyralis</name>
    <dbReference type="NCBI Taxonomy" id="7054"/>
    <lineage>
        <taxon>Eukaryota</taxon>
        <taxon>Metazoa</taxon>
        <taxon>Ecdysozoa</taxon>
        <taxon>Arthropoda</taxon>
        <taxon>Hexapoda</taxon>
        <taxon>Insecta</taxon>
        <taxon>Pterygota</taxon>
        <taxon>Neoptera</taxon>
        <taxon>Endopterygota</taxon>
        <taxon>Coleoptera</taxon>
        <taxon>Polyphaga</taxon>
        <taxon>Elateriformia</taxon>
        <taxon>Elateroidea</taxon>
        <taxon>Lampyridae</taxon>
        <taxon>Lampyrinae</taxon>
        <taxon>Photinus</taxon>
    </lineage>
</organism>
<accession>A0A5N4B1R0</accession>
<evidence type="ECO:0008006" key="3">
    <source>
        <dbReference type="Google" id="ProtNLM"/>
    </source>
</evidence>
<dbReference type="Proteomes" id="UP000327044">
    <property type="component" value="Unassembled WGS sequence"/>
</dbReference>
<keyword evidence="2" id="KW-1185">Reference proteome</keyword>
<evidence type="ECO:0000313" key="2">
    <source>
        <dbReference type="Proteomes" id="UP000327044"/>
    </source>
</evidence>
<dbReference type="InParanoid" id="A0A5N4B1R0"/>
<dbReference type="AlphaFoldDB" id="A0A5N4B1R0"/>
<dbReference type="EMBL" id="VVIM01000001">
    <property type="protein sequence ID" value="KAB0803458.1"/>
    <property type="molecule type" value="Genomic_DNA"/>
</dbReference>